<dbReference type="Proteomes" id="UP001605036">
    <property type="component" value="Unassembled WGS sequence"/>
</dbReference>
<gene>
    <name evidence="1" type="ORF">R1flu_023861</name>
</gene>
<dbReference type="AlphaFoldDB" id="A0ABD1XT80"/>
<keyword evidence="2" id="KW-1185">Reference proteome</keyword>
<comment type="caution">
    <text evidence="1">The sequence shown here is derived from an EMBL/GenBank/DDBJ whole genome shotgun (WGS) entry which is preliminary data.</text>
</comment>
<proteinExistence type="predicted"/>
<name>A0ABD1XT80_9MARC</name>
<evidence type="ECO:0000313" key="2">
    <source>
        <dbReference type="Proteomes" id="UP001605036"/>
    </source>
</evidence>
<dbReference type="EMBL" id="JBHFFA010000007">
    <property type="protein sequence ID" value="KAL2612169.1"/>
    <property type="molecule type" value="Genomic_DNA"/>
</dbReference>
<protein>
    <recommendedName>
        <fullName evidence="3">No apical meristem-associated C-terminal domain-containing protein</fullName>
    </recommendedName>
</protein>
<accession>A0ABD1XT80</accession>
<evidence type="ECO:0000313" key="1">
    <source>
        <dbReference type="EMBL" id="KAL2612169.1"/>
    </source>
</evidence>
<organism evidence="1 2">
    <name type="scientific">Riccia fluitans</name>
    <dbReference type="NCBI Taxonomy" id="41844"/>
    <lineage>
        <taxon>Eukaryota</taxon>
        <taxon>Viridiplantae</taxon>
        <taxon>Streptophyta</taxon>
        <taxon>Embryophyta</taxon>
        <taxon>Marchantiophyta</taxon>
        <taxon>Marchantiopsida</taxon>
        <taxon>Marchantiidae</taxon>
        <taxon>Marchantiales</taxon>
        <taxon>Ricciaceae</taxon>
        <taxon>Riccia</taxon>
    </lineage>
</organism>
<evidence type="ECO:0008006" key="3">
    <source>
        <dbReference type="Google" id="ProtNLM"/>
    </source>
</evidence>
<sequence length="82" mass="9578">MGPKPEDKKCKKKEEVTGPTVQELQAKIVILEAEQLKEKTDRNIMQLDSLSSIHAFWDIKKEEYEKLQAQLKIKRDTHRSLS</sequence>
<reference evidence="1 2" key="1">
    <citation type="submission" date="2024-09" db="EMBL/GenBank/DDBJ databases">
        <title>Chromosome-scale assembly of Riccia fluitans.</title>
        <authorList>
            <person name="Paukszto L."/>
            <person name="Sawicki J."/>
            <person name="Karawczyk K."/>
            <person name="Piernik-Szablinska J."/>
            <person name="Szczecinska M."/>
            <person name="Mazdziarz M."/>
        </authorList>
    </citation>
    <scope>NUCLEOTIDE SEQUENCE [LARGE SCALE GENOMIC DNA]</scope>
    <source>
        <strain evidence="1">Rf_01</strain>
        <tissue evidence="1">Aerial parts of the thallus</tissue>
    </source>
</reference>